<dbReference type="GO" id="GO:0042158">
    <property type="term" value="P:lipoprotein biosynthetic process"/>
    <property type="evidence" value="ECO:0007669"/>
    <property type="project" value="InterPro"/>
</dbReference>
<evidence type="ECO:0000256" key="2">
    <source>
        <dbReference type="ARBA" id="ARBA00022475"/>
    </source>
</evidence>
<feature type="transmembrane region" description="Helical" evidence="7">
    <location>
        <begin position="25"/>
        <end position="47"/>
    </location>
</feature>
<keyword evidence="3 8" id="KW-0808">Transferase</keyword>
<sequence length="526" mass="63010">MSTTYFEWIKQHGDPSLARSFFQLIPAYPIFMFLGISIVIIASIICLKLKAIPLKEFEISIFIIVPFGILGATIFGKVFLPFYQYSNTWYRIFFFWEPGMSLFGSLLFGILAGIAWFLKRSKTTMISLWVYADCIIPNILLGQVIGRWGNFYNHEILGQIVDYNSLYWLPESIRNNLFYFPNFVEFHHLNNPTDLLVNHYNWWDFNSNTWSEVQNFVNNNNQTIKDVLNQKITYHQPLFLYESIANLFLWLIVMFIINNLTRWINHPQPWELCPKAYPGWFNKQYKYLNEEQIINFNSIVPIKYKKIIVNIDNKQTVVLKLSFYQVWNKAFYYYEPDHKKVSQLESKIEEFNKIKNKDRLNFQNIKSNCRHQLDLINKKYRFKLNNLSKNSLEYQKIINLKSEEIKKNKELLMISKNNYYQKYGFWNLFFNVNIFSKEIEKLNNPNQFKIIRSGVLTGCYVLGYLIIRIILETFRQNHELFIQNHRVINFVILSAILLSGIFIILLTQFISPYKWRQIGWLYEKSY</sequence>
<comment type="caution">
    <text evidence="8">The sequence shown here is derived from an EMBL/GenBank/DDBJ whole genome shotgun (WGS) entry which is preliminary data.</text>
</comment>
<dbReference type="AlphaFoldDB" id="A0A084EHG0"/>
<name>A0A084EHG0_MYCCA</name>
<evidence type="ECO:0000256" key="3">
    <source>
        <dbReference type="ARBA" id="ARBA00022679"/>
    </source>
</evidence>
<dbReference type="GO" id="GO:0008961">
    <property type="term" value="F:phosphatidylglycerol-prolipoprotein diacylglyceryl transferase activity"/>
    <property type="evidence" value="ECO:0007669"/>
    <property type="project" value="InterPro"/>
</dbReference>
<accession>A0A084EHG0</accession>
<feature type="transmembrane region" description="Helical" evidence="7">
    <location>
        <begin position="100"/>
        <end position="118"/>
    </location>
</feature>
<proteinExistence type="inferred from homology"/>
<evidence type="ECO:0000256" key="6">
    <source>
        <dbReference type="ARBA" id="ARBA00023136"/>
    </source>
</evidence>
<organism evidence="8 9">
    <name type="scientific">Mycoplasma capricolum subsp. capricolum 14232</name>
    <dbReference type="NCBI Taxonomy" id="1188238"/>
    <lineage>
        <taxon>Bacteria</taxon>
        <taxon>Bacillati</taxon>
        <taxon>Mycoplasmatota</taxon>
        <taxon>Mollicutes</taxon>
        <taxon>Mycoplasmataceae</taxon>
        <taxon>Mycoplasma</taxon>
    </lineage>
</organism>
<dbReference type="Proteomes" id="UP000028533">
    <property type="component" value="Unassembled WGS sequence"/>
</dbReference>
<evidence type="ECO:0000256" key="7">
    <source>
        <dbReference type="SAM" id="Phobius"/>
    </source>
</evidence>
<keyword evidence="4 7" id="KW-0812">Transmembrane</keyword>
<feature type="transmembrane region" description="Helical" evidence="7">
    <location>
        <begin position="450"/>
        <end position="467"/>
    </location>
</feature>
<protein>
    <submittedName>
        <fullName evidence="8">Prolipoprotein diacylglyceryl transferase</fullName>
    </submittedName>
</protein>
<dbReference type="EMBL" id="JFDO01000033">
    <property type="protein sequence ID" value="KEZ17402.1"/>
    <property type="molecule type" value="Genomic_DNA"/>
</dbReference>
<dbReference type="RefSeq" id="WP_036432455.1">
    <property type="nucleotide sequence ID" value="NZ_JFDO01000033.1"/>
</dbReference>
<feature type="transmembrane region" description="Helical" evidence="7">
    <location>
        <begin position="238"/>
        <end position="257"/>
    </location>
</feature>
<evidence type="ECO:0000256" key="1">
    <source>
        <dbReference type="ARBA" id="ARBA00007150"/>
    </source>
</evidence>
<gene>
    <name evidence="8" type="primary">lgt-1</name>
    <name evidence="8" type="ORF">MCAPa_7890</name>
</gene>
<feature type="transmembrane region" description="Helical" evidence="7">
    <location>
        <begin position="487"/>
        <end position="510"/>
    </location>
</feature>
<dbReference type="InterPro" id="IPR001640">
    <property type="entry name" value="Lgt"/>
</dbReference>
<evidence type="ECO:0000256" key="4">
    <source>
        <dbReference type="ARBA" id="ARBA00022692"/>
    </source>
</evidence>
<evidence type="ECO:0000256" key="5">
    <source>
        <dbReference type="ARBA" id="ARBA00022989"/>
    </source>
</evidence>
<dbReference type="GO" id="GO:0005886">
    <property type="term" value="C:plasma membrane"/>
    <property type="evidence" value="ECO:0007669"/>
    <property type="project" value="InterPro"/>
</dbReference>
<feature type="transmembrane region" description="Helical" evidence="7">
    <location>
        <begin position="59"/>
        <end position="80"/>
    </location>
</feature>
<keyword evidence="5 7" id="KW-1133">Transmembrane helix</keyword>
<dbReference type="PANTHER" id="PTHR30589:SF0">
    <property type="entry name" value="PHOSPHATIDYLGLYCEROL--PROLIPOPROTEIN DIACYLGLYCERYL TRANSFERASE"/>
    <property type="match status" value="1"/>
</dbReference>
<comment type="similarity">
    <text evidence="1">Belongs to the Lgt family.</text>
</comment>
<reference evidence="8 9" key="1">
    <citation type="submission" date="2014-02" db="EMBL/GenBank/DDBJ databases">
        <title>Genome sequence of Mycoplasma capricolum subsp. capricolum strain 14232.</title>
        <authorList>
            <person name="Sirand-Pugnet P."/>
            <person name="Breton M."/>
            <person name="Dordet-Frisoni E."/>
            <person name="Baranowski E."/>
            <person name="Barre A."/>
            <person name="Couture C."/>
            <person name="Dupuy V."/>
            <person name="Gaurivaud P."/>
            <person name="Jacob D."/>
            <person name="Lemaitre C."/>
            <person name="Manso-Silvan L."/>
            <person name="Nikolski M."/>
            <person name="Nouvel L.-X."/>
            <person name="Poumarat F."/>
            <person name="Tardy F."/>
            <person name="Thebault P."/>
            <person name="Theil S."/>
            <person name="Citti C."/>
            <person name="Thiaucourt F."/>
            <person name="Blanchard A."/>
        </authorList>
    </citation>
    <scope>NUCLEOTIDE SEQUENCE [LARGE SCALE GENOMIC DNA]</scope>
    <source>
        <strain evidence="8 9">14232</strain>
    </source>
</reference>
<keyword evidence="6 7" id="KW-0472">Membrane</keyword>
<keyword evidence="2" id="KW-1003">Cell membrane</keyword>
<evidence type="ECO:0000313" key="8">
    <source>
        <dbReference type="EMBL" id="KEZ17402.1"/>
    </source>
</evidence>
<evidence type="ECO:0000313" key="9">
    <source>
        <dbReference type="Proteomes" id="UP000028533"/>
    </source>
</evidence>
<dbReference type="Pfam" id="PF01790">
    <property type="entry name" value="LGT"/>
    <property type="match status" value="1"/>
</dbReference>
<dbReference type="PANTHER" id="PTHR30589">
    <property type="entry name" value="PROLIPOPROTEIN DIACYLGLYCERYL TRANSFERASE"/>
    <property type="match status" value="1"/>
</dbReference>
<keyword evidence="8" id="KW-0449">Lipoprotein</keyword>